<sequence length="367" mass="41016">MVGDFVFLSFVYDLTILIGVLTLLDAAANNLSQLITHLDLEGTPMTLSPGRGPIIPRASWQESPTGKSRTLHASDGSISSLRPYATREASIAPQQMLGRQIAPWPTTLCDASPPSMRTSTSSTDGIFKRLHRRMMTLTPEPEPAPVFHPCLRPLRIRLPLSVGRQEEWLESEGFYTSDEDFDVSEDEHERVEARIVLSHKIRSQSLKKSKKNQSRLPRSAGLDPSRIVERVGGLAGKRKYNDMDVGMEDGKGADVNAEGWRDIDREEGEGTFRHATFLIALPAGIRNTGHKDDLYTPVSHAVPVLDWEDLPQAAPWGQVHIWFWLTLFISSIAYLTLFPPGARTHQPPCIHWLLNPHPSFTSFQICL</sequence>
<dbReference type="EMBL" id="JARIHO010000135">
    <property type="protein sequence ID" value="KAJ7301431.1"/>
    <property type="molecule type" value="Genomic_DNA"/>
</dbReference>
<evidence type="ECO:0000313" key="3">
    <source>
        <dbReference type="EMBL" id="KAJ7301431.1"/>
    </source>
</evidence>
<name>A0AAD7E723_9AGAR</name>
<keyword evidence="4" id="KW-1185">Reference proteome</keyword>
<reference evidence="3" key="1">
    <citation type="submission" date="2023-03" db="EMBL/GenBank/DDBJ databases">
        <title>Massive genome expansion in bonnet fungi (Mycena s.s.) driven by repeated elements and novel gene families across ecological guilds.</title>
        <authorList>
            <consortium name="Lawrence Berkeley National Laboratory"/>
            <person name="Harder C.B."/>
            <person name="Miyauchi S."/>
            <person name="Viragh M."/>
            <person name="Kuo A."/>
            <person name="Thoen E."/>
            <person name="Andreopoulos B."/>
            <person name="Lu D."/>
            <person name="Skrede I."/>
            <person name="Drula E."/>
            <person name="Henrissat B."/>
            <person name="Morin E."/>
            <person name="Kohler A."/>
            <person name="Barry K."/>
            <person name="LaButti K."/>
            <person name="Morin E."/>
            <person name="Salamov A."/>
            <person name="Lipzen A."/>
            <person name="Mereny Z."/>
            <person name="Hegedus B."/>
            <person name="Baldrian P."/>
            <person name="Stursova M."/>
            <person name="Weitz H."/>
            <person name="Taylor A."/>
            <person name="Grigoriev I.V."/>
            <person name="Nagy L.G."/>
            <person name="Martin F."/>
            <person name="Kauserud H."/>
        </authorList>
    </citation>
    <scope>NUCLEOTIDE SEQUENCE</scope>
    <source>
        <strain evidence="3">CBHHK002</strain>
    </source>
</reference>
<feature type="compositionally biased region" description="Basic residues" evidence="1">
    <location>
        <begin position="202"/>
        <end position="213"/>
    </location>
</feature>
<protein>
    <submittedName>
        <fullName evidence="3">Uncharacterized protein</fullName>
    </submittedName>
</protein>
<organism evidence="3 4">
    <name type="scientific">Mycena albidolilacea</name>
    <dbReference type="NCBI Taxonomy" id="1033008"/>
    <lineage>
        <taxon>Eukaryota</taxon>
        <taxon>Fungi</taxon>
        <taxon>Dikarya</taxon>
        <taxon>Basidiomycota</taxon>
        <taxon>Agaricomycotina</taxon>
        <taxon>Agaricomycetes</taxon>
        <taxon>Agaricomycetidae</taxon>
        <taxon>Agaricales</taxon>
        <taxon>Marasmiineae</taxon>
        <taxon>Mycenaceae</taxon>
        <taxon>Mycena</taxon>
    </lineage>
</organism>
<gene>
    <name evidence="3" type="ORF">DFH08DRAFT_993751</name>
</gene>
<feature type="region of interest" description="Disordered" evidence="1">
    <location>
        <begin position="202"/>
        <end position="222"/>
    </location>
</feature>
<proteinExistence type="predicted"/>
<feature type="transmembrane region" description="Helical" evidence="2">
    <location>
        <begin position="6"/>
        <end position="24"/>
    </location>
</feature>
<evidence type="ECO:0000313" key="4">
    <source>
        <dbReference type="Proteomes" id="UP001218218"/>
    </source>
</evidence>
<evidence type="ECO:0000256" key="1">
    <source>
        <dbReference type="SAM" id="MobiDB-lite"/>
    </source>
</evidence>
<dbReference type="AlphaFoldDB" id="A0AAD7E723"/>
<comment type="caution">
    <text evidence="3">The sequence shown here is derived from an EMBL/GenBank/DDBJ whole genome shotgun (WGS) entry which is preliminary data.</text>
</comment>
<keyword evidence="2" id="KW-0472">Membrane</keyword>
<dbReference type="Proteomes" id="UP001218218">
    <property type="component" value="Unassembled WGS sequence"/>
</dbReference>
<keyword evidence="2" id="KW-0812">Transmembrane</keyword>
<feature type="region of interest" description="Disordered" evidence="1">
    <location>
        <begin position="51"/>
        <end position="74"/>
    </location>
</feature>
<accession>A0AAD7E723</accession>
<keyword evidence="2" id="KW-1133">Transmembrane helix</keyword>
<evidence type="ECO:0000256" key="2">
    <source>
        <dbReference type="SAM" id="Phobius"/>
    </source>
</evidence>